<dbReference type="KEGG" id="talb:FTW19_22115"/>
<keyword evidence="4" id="KW-1185">Reference proteome</keyword>
<sequence>MGSKQKTIIVTGASQGIGAGVVQAFLDRGYNVVANSRNVTKSGAFTESAQLALVDGNIGDSAVATKVVETAIKKFGAIDALVNNAGIFFTKAFTDYTAEDFEALSNTNLEGFLYVTQGAVKQMLAQQSSGSVVNITTSLVANPVAGVTASVPMITKGGLEAVVRSLASEYAKQHIRFNAVAPGPVDTPLHKDSPKEFLKTLSPMGTISDVSDIVDAVVYLTEARNVTGEVLHVDGGAHASKW</sequence>
<dbReference type="Pfam" id="PF13561">
    <property type="entry name" value="adh_short_C2"/>
    <property type="match status" value="1"/>
</dbReference>
<dbReference type="SUPFAM" id="SSF51735">
    <property type="entry name" value="NAD(P)-binding Rossmann-fold domains"/>
    <property type="match status" value="1"/>
</dbReference>
<keyword evidence="2" id="KW-0560">Oxidoreductase</keyword>
<organism evidence="3 4">
    <name type="scientific">Terriglobus albidus</name>
    <dbReference type="NCBI Taxonomy" id="1592106"/>
    <lineage>
        <taxon>Bacteria</taxon>
        <taxon>Pseudomonadati</taxon>
        <taxon>Acidobacteriota</taxon>
        <taxon>Terriglobia</taxon>
        <taxon>Terriglobales</taxon>
        <taxon>Acidobacteriaceae</taxon>
        <taxon>Terriglobus</taxon>
    </lineage>
</organism>
<dbReference type="InterPro" id="IPR002347">
    <property type="entry name" value="SDR_fam"/>
</dbReference>
<proteinExistence type="inferred from homology"/>
<dbReference type="PRINTS" id="PR00080">
    <property type="entry name" value="SDRFAMILY"/>
</dbReference>
<dbReference type="RefSeq" id="WP_147649753.1">
    <property type="nucleotide sequence ID" value="NZ_CP042806.1"/>
</dbReference>
<dbReference type="GO" id="GO:0016491">
    <property type="term" value="F:oxidoreductase activity"/>
    <property type="evidence" value="ECO:0007669"/>
    <property type="project" value="UniProtKB-KW"/>
</dbReference>
<accession>A0A5B9EHX4</accession>
<dbReference type="InterPro" id="IPR036291">
    <property type="entry name" value="NAD(P)-bd_dom_sf"/>
</dbReference>
<dbReference type="PANTHER" id="PTHR43639:SF1">
    <property type="entry name" value="SHORT-CHAIN DEHYDROGENASE_REDUCTASE FAMILY PROTEIN"/>
    <property type="match status" value="1"/>
</dbReference>
<dbReference type="PANTHER" id="PTHR43639">
    <property type="entry name" value="OXIDOREDUCTASE, SHORT-CHAIN DEHYDROGENASE/REDUCTASE FAMILY (AFU_ORTHOLOGUE AFUA_5G02870)"/>
    <property type="match status" value="1"/>
</dbReference>
<dbReference type="EMBL" id="CP042806">
    <property type="protein sequence ID" value="QEE30440.1"/>
    <property type="molecule type" value="Genomic_DNA"/>
</dbReference>
<dbReference type="PRINTS" id="PR00081">
    <property type="entry name" value="GDHRDH"/>
</dbReference>
<dbReference type="Gene3D" id="3.40.50.720">
    <property type="entry name" value="NAD(P)-binding Rossmann-like Domain"/>
    <property type="match status" value="1"/>
</dbReference>
<evidence type="ECO:0000256" key="2">
    <source>
        <dbReference type="ARBA" id="ARBA00023002"/>
    </source>
</evidence>
<dbReference type="CDD" id="cd05233">
    <property type="entry name" value="SDR_c"/>
    <property type="match status" value="1"/>
</dbReference>
<dbReference type="AlphaFoldDB" id="A0A5B9EHX4"/>
<evidence type="ECO:0000256" key="1">
    <source>
        <dbReference type="ARBA" id="ARBA00006484"/>
    </source>
</evidence>
<dbReference type="OrthoDB" id="286404at2"/>
<reference evidence="3 4" key="1">
    <citation type="submission" date="2019-08" db="EMBL/GenBank/DDBJ databases">
        <title>Complete genome sequence of Terriglobus albidus strain ORNL.</title>
        <authorList>
            <person name="Podar M."/>
        </authorList>
    </citation>
    <scope>NUCLEOTIDE SEQUENCE [LARGE SCALE GENOMIC DNA]</scope>
    <source>
        <strain evidence="3 4">ORNL</strain>
    </source>
</reference>
<gene>
    <name evidence="3" type="ORF">FTW19_22115</name>
</gene>
<dbReference type="Proteomes" id="UP000321820">
    <property type="component" value="Chromosome"/>
</dbReference>
<protein>
    <submittedName>
        <fullName evidence="3">SDR family oxidoreductase</fullName>
    </submittedName>
</protein>
<evidence type="ECO:0000313" key="4">
    <source>
        <dbReference type="Proteomes" id="UP000321820"/>
    </source>
</evidence>
<comment type="similarity">
    <text evidence="1">Belongs to the short-chain dehydrogenases/reductases (SDR) family.</text>
</comment>
<evidence type="ECO:0000313" key="3">
    <source>
        <dbReference type="EMBL" id="QEE30440.1"/>
    </source>
</evidence>
<name>A0A5B9EHX4_9BACT</name>